<protein>
    <submittedName>
        <fullName evidence="2">Uncharacterized protein</fullName>
    </submittedName>
</protein>
<feature type="non-terminal residue" evidence="2">
    <location>
        <position position="1"/>
    </location>
</feature>
<evidence type="ECO:0000313" key="3">
    <source>
        <dbReference type="Proteomes" id="UP001221142"/>
    </source>
</evidence>
<gene>
    <name evidence="2" type="ORF">FB45DRAFT_715501</name>
</gene>
<dbReference type="Proteomes" id="UP001221142">
    <property type="component" value="Unassembled WGS sequence"/>
</dbReference>
<evidence type="ECO:0000313" key="2">
    <source>
        <dbReference type="EMBL" id="KAJ7650505.1"/>
    </source>
</evidence>
<feature type="non-terminal residue" evidence="2">
    <location>
        <position position="364"/>
    </location>
</feature>
<reference evidence="2" key="1">
    <citation type="submission" date="2023-03" db="EMBL/GenBank/DDBJ databases">
        <title>Massive genome expansion in bonnet fungi (Mycena s.s.) driven by repeated elements and novel gene families across ecological guilds.</title>
        <authorList>
            <consortium name="Lawrence Berkeley National Laboratory"/>
            <person name="Harder C.B."/>
            <person name="Miyauchi S."/>
            <person name="Viragh M."/>
            <person name="Kuo A."/>
            <person name="Thoen E."/>
            <person name="Andreopoulos B."/>
            <person name="Lu D."/>
            <person name="Skrede I."/>
            <person name="Drula E."/>
            <person name="Henrissat B."/>
            <person name="Morin E."/>
            <person name="Kohler A."/>
            <person name="Barry K."/>
            <person name="LaButti K."/>
            <person name="Morin E."/>
            <person name="Salamov A."/>
            <person name="Lipzen A."/>
            <person name="Mereny Z."/>
            <person name="Hegedus B."/>
            <person name="Baldrian P."/>
            <person name="Stursova M."/>
            <person name="Weitz H."/>
            <person name="Taylor A."/>
            <person name="Grigoriev I.V."/>
            <person name="Nagy L.G."/>
            <person name="Martin F."/>
            <person name="Kauserud H."/>
        </authorList>
    </citation>
    <scope>NUCLEOTIDE SEQUENCE</scope>
    <source>
        <strain evidence="2">9284</strain>
    </source>
</reference>
<feature type="region of interest" description="Disordered" evidence="1">
    <location>
        <begin position="1"/>
        <end position="26"/>
    </location>
</feature>
<evidence type="ECO:0000256" key="1">
    <source>
        <dbReference type="SAM" id="MobiDB-lite"/>
    </source>
</evidence>
<proteinExistence type="predicted"/>
<name>A0AAD7G185_9AGAR</name>
<dbReference type="AlphaFoldDB" id="A0AAD7G185"/>
<dbReference type="EMBL" id="JARKIF010000001">
    <property type="protein sequence ID" value="KAJ7650505.1"/>
    <property type="molecule type" value="Genomic_DNA"/>
</dbReference>
<keyword evidence="3" id="KW-1185">Reference proteome</keyword>
<accession>A0AAD7G185</accession>
<sequence>EGQAMQAPSFSISTGASVSSTGWHGARPPLEARKLLDDLYDDPQALNEALSHLHPVPYEKRQNWKEEKSMRSLDRDGHVIMFRSRRAVFLRDNMKPLELACHLLLEGDLEKESVQNRFKNQVRGPHMALVIGHHRQYVREPMLTEWHRAHSDRVAAFLSQDIIKRIIQWITQMVELVFPGIAKRFREDVEKIKQRYPGVEPLFGLFWNFCLNAQFPGQRRIHCLPHADWKNQIGVCALLVYLISGGEHFDDDRKTWLVVWEIALAIQLPAWVLHLYPSALFYHFNVDVDDVKFVTTAGEVVHPTQANSTPLHEDTDCGRGSMVFFNQATMRCFPETGYDLLSLAPEEQRTFDYEGSIESTFVKY</sequence>
<feature type="compositionally biased region" description="Polar residues" evidence="1">
    <location>
        <begin position="1"/>
        <end position="22"/>
    </location>
</feature>
<organism evidence="2 3">
    <name type="scientific">Roridomyces roridus</name>
    <dbReference type="NCBI Taxonomy" id="1738132"/>
    <lineage>
        <taxon>Eukaryota</taxon>
        <taxon>Fungi</taxon>
        <taxon>Dikarya</taxon>
        <taxon>Basidiomycota</taxon>
        <taxon>Agaricomycotina</taxon>
        <taxon>Agaricomycetes</taxon>
        <taxon>Agaricomycetidae</taxon>
        <taxon>Agaricales</taxon>
        <taxon>Marasmiineae</taxon>
        <taxon>Mycenaceae</taxon>
        <taxon>Roridomyces</taxon>
    </lineage>
</organism>
<comment type="caution">
    <text evidence="2">The sequence shown here is derived from an EMBL/GenBank/DDBJ whole genome shotgun (WGS) entry which is preliminary data.</text>
</comment>